<dbReference type="InParanoid" id="A0A804JDM4"/>
<dbReference type="OMA" id="RHVQADH"/>
<keyword evidence="3" id="KW-1185">Reference proteome</keyword>
<reference evidence="2" key="2">
    <citation type="submission" date="2021-05" db="UniProtKB">
        <authorList>
            <consortium name="EnsemblPlants"/>
        </authorList>
    </citation>
    <scope>IDENTIFICATION</scope>
    <source>
        <strain evidence="2">subsp. malaccensis</strain>
    </source>
</reference>
<dbReference type="Gramene" id="Ma06_t07340.1">
    <property type="protein sequence ID" value="Ma06_p07340.1"/>
    <property type="gene ID" value="Ma06_g07340"/>
</dbReference>
<accession>A0A804JDM4</accession>
<reference evidence="1" key="1">
    <citation type="submission" date="2021-03" db="EMBL/GenBank/DDBJ databases">
        <authorList>
            <consortium name="Genoscope - CEA"/>
            <person name="William W."/>
        </authorList>
    </citation>
    <scope>NUCLEOTIDE SEQUENCE</scope>
    <source>
        <strain evidence="1">Doubled-haploid Pahang</strain>
    </source>
</reference>
<dbReference type="EMBL" id="HG996471">
    <property type="protein sequence ID" value="CAG1845551.1"/>
    <property type="molecule type" value="Genomic_DNA"/>
</dbReference>
<name>A0A804JDM4_MUSAM</name>
<dbReference type="PANTHER" id="PTHR33978:SF4">
    <property type="entry name" value="SERINE_THREONINE-KINASE"/>
    <property type="match status" value="1"/>
</dbReference>
<evidence type="ECO:0000313" key="1">
    <source>
        <dbReference type="EMBL" id="CAG1845551.1"/>
    </source>
</evidence>
<dbReference type="OrthoDB" id="1932439at2759"/>
<dbReference type="Proteomes" id="UP000012960">
    <property type="component" value="Unplaced"/>
</dbReference>
<proteinExistence type="predicted"/>
<dbReference type="AlphaFoldDB" id="A0A804JDM4"/>
<protein>
    <submittedName>
        <fullName evidence="1">(wild Malaysian banana) hypothetical protein</fullName>
    </submittedName>
</protein>
<dbReference type="EnsemblPlants" id="Ma06_t07340.1">
    <property type="protein sequence ID" value="Ma06_p07340.1"/>
    <property type="gene ID" value="Ma06_g07340"/>
</dbReference>
<dbReference type="PANTHER" id="PTHR33978">
    <property type="entry name" value="SERINE/THREONINE-KINASE"/>
    <property type="match status" value="1"/>
</dbReference>
<evidence type="ECO:0000313" key="3">
    <source>
        <dbReference type="Proteomes" id="UP000012960"/>
    </source>
</evidence>
<gene>
    <name evidence="1" type="ORF">GSMUA_153460.1</name>
</gene>
<sequence>MGTDRSLAWDCGSSLYDSFELKSFIRQLDSAIAARCMSMPHLSETPPPALAPPRKKRSRFSRSVQKLLRSVLRMKSMFGVQLQSHGHQEQALHAAYLRSGPLESIPEVCEKETASPEIDRVVRKTVSERFTASTVKPLAPIS</sequence>
<evidence type="ECO:0000313" key="2">
    <source>
        <dbReference type="EnsemblPlants" id="Ma06_p07340.1"/>
    </source>
</evidence>
<organism evidence="2 3">
    <name type="scientific">Musa acuminata subsp. malaccensis</name>
    <name type="common">Wild banana</name>
    <name type="synonym">Musa malaccensis</name>
    <dbReference type="NCBI Taxonomy" id="214687"/>
    <lineage>
        <taxon>Eukaryota</taxon>
        <taxon>Viridiplantae</taxon>
        <taxon>Streptophyta</taxon>
        <taxon>Embryophyta</taxon>
        <taxon>Tracheophyta</taxon>
        <taxon>Spermatophyta</taxon>
        <taxon>Magnoliopsida</taxon>
        <taxon>Liliopsida</taxon>
        <taxon>Zingiberales</taxon>
        <taxon>Musaceae</taxon>
        <taxon>Musa</taxon>
    </lineage>
</organism>